<dbReference type="AlphaFoldDB" id="A0A0E9SMH2"/>
<accession>A0A0E9SMH2</accession>
<sequence length="29" mass="3552">MCYRINILRTNTGTQEKRRTPWQKKSTIK</sequence>
<reference evidence="2" key="2">
    <citation type="journal article" date="2015" name="Fish Shellfish Immunol.">
        <title>Early steps in the European eel (Anguilla anguilla)-Vibrio vulnificus interaction in the gills: Role of the RtxA13 toxin.</title>
        <authorList>
            <person name="Callol A."/>
            <person name="Pajuelo D."/>
            <person name="Ebbesson L."/>
            <person name="Teles M."/>
            <person name="MacKenzie S."/>
            <person name="Amaro C."/>
        </authorList>
    </citation>
    <scope>NUCLEOTIDE SEQUENCE</scope>
</reference>
<proteinExistence type="predicted"/>
<feature type="region of interest" description="Disordered" evidence="1">
    <location>
        <begin position="1"/>
        <end position="29"/>
    </location>
</feature>
<organism evidence="2">
    <name type="scientific">Anguilla anguilla</name>
    <name type="common">European freshwater eel</name>
    <name type="synonym">Muraena anguilla</name>
    <dbReference type="NCBI Taxonomy" id="7936"/>
    <lineage>
        <taxon>Eukaryota</taxon>
        <taxon>Metazoa</taxon>
        <taxon>Chordata</taxon>
        <taxon>Craniata</taxon>
        <taxon>Vertebrata</taxon>
        <taxon>Euteleostomi</taxon>
        <taxon>Actinopterygii</taxon>
        <taxon>Neopterygii</taxon>
        <taxon>Teleostei</taxon>
        <taxon>Anguilliformes</taxon>
        <taxon>Anguillidae</taxon>
        <taxon>Anguilla</taxon>
    </lineage>
</organism>
<protein>
    <submittedName>
        <fullName evidence="2">Uncharacterized protein</fullName>
    </submittedName>
</protein>
<name>A0A0E9SMH2_ANGAN</name>
<dbReference type="EMBL" id="GBXM01066150">
    <property type="protein sequence ID" value="JAH42427.1"/>
    <property type="molecule type" value="Transcribed_RNA"/>
</dbReference>
<feature type="compositionally biased region" description="Basic residues" evidence="1">
    <location>
        <begin position="20"/>
        <end position="29"/>
    </location>
</feature>
<reference evidence="2" key="1">
    <citation type="submission" date="2014-11" db="EMBL/GenBank/DDBJ databases">
        <authorList>
            <person name="Amaro Gonzalez C."/>
        </authorList>
    </citation>
    <scope>NUCLEOTIDE SEQUENCE</scope>
</reference>
<evidence type="ECO:0000313" key="2">
    <source>
        <dbReference type="EMBL" id="JAH42427.1"/>
    </source>
</evidence>
<evidence type="ECO:0000256" key="1">
    <source>
        <dbReference type="SAM" id="MobiDB-lite"/>
    </source>
</evidence>